<comment type="caution">
    <text evidence="9">The sequence shown here is derived from an EMBL/GenBank/DDBJ whole genome shotgun (WGS) entry which is preliminary data.</text>
</comment>
<feature type="signal peptide" evidence="7">
    <location>
        <begin position="1"/>
        <end position="19"/>
    </location>
</feature>
<keyword evidence="7" id="KW-0732">Signal</keyword>
<evidence type="ECO:0000256" key="5">
    <source>
        <dbReference type="ARBA" id="ARBA00023239"/>
    </source>
</evidence>
<reference evidence="9" key="1">
    <citation type="submission" date="2021-06" db="EMBL/GenBank/DDBJ databases">
        <title>50 bacteria genomes isolated from Dapeng, Shenzhen, China.</title>
        <authorList>
            <person name="Zheng W."/>
            <person name="Yu S."/>
            <person name="Huang Y."/>
        </authorList>
    </citation>
    <scope>NUCLEOTIDE SEQUENCE</scope>
    <source>
        <strain evidence="9">DP4N28-2</strain>
    </source>
</reference>
<feature type="domain" description="Alpha-carbonic anhydrase" evidence="8">
    <location>
        <begin position="22"/>
        <end position="240"/>
    </location>
</feature>
<dbReference type="Gene3D" id="3.10.200.10">
    <property type="entry name" value="Alpha carbonic anhydrase"/>
    <property type="match status" value="1"/>
</dbReference>
<accession>A0A9Q3RZK4</accession>
<evidence type="ECO:0000256" key="3">
    <source>
        <dbReference type="ARBA" id="ARBA00022723"/>
    </source>
</evidence>
<proteinExistence type="inferred from homology"/>
<dbReference type="RefSeq" id="WP_222404546.1">
    <property type="nucleotide sequence ID" value="NZ_JAHVKP010000001.1"/>
</dbReference>
<dbReference type="EMBL" id="JAHVKP010000001">
    <property type="protein sequence ID" value="MBY6217430.1"/>
    <property type="molecule type" value="Genomic_DNA"/>
</dbReference>
<dbReference type="Pfam" id="PF00194">
    <property type="entry name" value="Carb_anhydrase"/>
    <property type="match status" value="1"/>
</dbReference>
<dbReference type="SUPFAM" id="SSF51069">
    <property type="entry name" value="Carbonic anhydrase"/>
    <property type="match status" value="1"/>
</dbReference>
<evidence type="ECO:0000259" key="8">
    <source>
        <dbReference type="PROSITE" id="PS51144"/>
    </source>
</evidence>
<keyword evidence="5" id="KW-0456">Lyase</keyword>
<evidence type="ECO:0000256" key="2">
    <source>
        <dbReference type="ARBA" id="ARBA00012925"/>
    </source>
</evidence>
<dbReference type="Proteomes" id="UP000824927">
    <property type="component" value="Unassembled WGS sequence"/>
</dbReference>
<dbReference type="AlphaFoldDB" id="A0A9Q3RZK4"/>
<dbReference type="PANTHER" id="PTHR18952:SF265">
    <property type="entry name" value="CARBONIC ANHYDRASE"/>
    <property type="match status" value="1"/>
</dbReference>
<evidence type="ECO:0000256" key="7">
    <source>
        <dbReference type="SAM" id="SignalP"/>
    </source>
</evidence>
<evidence type="ECO:0000256" key="6">
    <source>
        <dbReference type="ARBA" id="ARBA00048348"/>
    </source>
</evidence>
<feature type="chain" id="PRO_5040312758" description="carbonic anhydrase" evidence="7">
    <location>
        <begin position="20"/>
        <end position="241"/>
    </location>
</feature>
<keyword evidence="3" id="KW-0479">Metal-binding</keyword>
<organism evidence="9 10">
    <name type="scientific">Qipengyuania aquimaris</name>
    <dbReference type="NCBI Taxonomy" id="255984"/>
    <lineage>
        <taxon>Bacteria</taxon>
        <taxon>Pseudomonadati</taxon>
        <taxon>Pseudomonadota</taxon>
        <taxon>Alphaproteobacteria</taxon>
        <taxon>Sphingomonadales</taxon>
        <taxon>Erythrobacteraceae</taxon>
        <taxon>Qipengyuania</taxon>
    </lineage>
</organism>
<comment type="catalytic activity">
    <reaction evidence="6">
        <text>hydrogencarbonate + H(+) = CO2 + H2O</text>
        <dbReference type="Rhea" id="RHEA:10748"/>
        <dbReference type="ChEBI" id="CHEBI:15377"/>
        <dbReference type="ChEBI" id="CHEBI:15378"/>
        <dbReference type="ChEBI" id="CHEBI:16526"/>
        <dbReference type="ChEBI" id="CHEBI:17544"/>
        <dbReference type="EC" id="4.2.1.1"/>
    </reaction>
</comment>
<dbReference type="SMART" id="SM01057">
    <property type="entry name" value="Carb_anhydrase"/>
    <property type="match status" value="1"/>
</dbReference>
<dbReference type="EC" id="4.2.1.1" evidence="2"/>
<dbReference type="InterPro" id="IPR023561">
    <property type="entry name" value="Carbonic_anhydrase_a-class"/>
</dbReference>
<dbReference type="InterPro" id="IPR041891">
    <property type="entry name" value="Alpha_CA_prokaryot-like"/>
</dbReference>
<evidence type="ECO:0000313" key="9">
    <source>
        <dbReference type="EMBL" id="MBY6217430.1"/>
    </source>
</evidence>
<name>A0A9Q3RZK4_9SPHN</name>
<dbReference type="InterPro" id="IPR001148">
    <property type="entry name" value="CA_dom"/>
</dbReference>
<dbReference type="CDD" id="cd03124">
    <property type="entry name" value="alpha_CA_prokaryotic_like"/>
    <property type="match status" value="1"/>
</dbReference>
<evidence type="ECO:0000313" key="10">
    <source>
        <dbReference type="Proteomes" id="UP000824927"/>
    </source>
</evidence>
<gene>
    <name evidence="9" type="ORF">KUV31_03655</name>
</gene>
<dbReference type="PROSITE" id="PS51144">
    <property type="entry name" value="ALPHA_CA_2"/>
    <property type="match status" value="1"/>
</dbReference>
<evidence type="ECO:0000256" key="4">
    <source>
        <dbReference type="ARBA" id="ARBA00022833"/>
    </source>
</evidence>
<evidence type="ECO:0000256" key="1">
    <source>
        <dbReference type="ARBA" id="ARBA00010718"/>
    </source>
</evidence>
<protein>
    <recommendedName>
        <fullName evidence="2">carbonic anhydrase</fullName>
        <ecNumber evidence="2">4.2.1.1</ecNumber>
    </recommendedName>
</protein>
<keyword evidence="4" id="KW-0862">Zinc</keyword>
<comment type="similarity">
    <text evidence="1">Belongs to the alpha-carbonic anhydrase family.</text>
</comment>
<dbReference type="InterPro" id="IPR036398">
    <property type="entry name" value="CA_dom_sf"/>
</dbReference>
<sequence>MKSFAYVALAGLVAAPAMAQEKDWNFGDGVTPERWSTINTDYAICDAGLNQSPIDLGAANARGDVELETNFGNSTGTIDLGTEKVQVNFPAGFGMNSGGKEFNLIQVHFHTPSEHAISGKRYPLVAHFVHATDEGELGVLGVMYEEGDANPALAEIVEGVGEGKGAAVEFDINEMVPDDLDVFRYMGSLTTPPCSEGVNWHVADTVLTASAEQIAAMEANLGPSARSLQPLGSRLLVAPSD</sequence>
<dbReference type="GO" id="GO:0004089">
    <property type="term" value="F:carbonate dehydratase activity"/>
    <property type="evidence" value="ECO:0007669"/>
    <property type="project" value="UniProtKB-EC"/>
</dbReference>
<dbReference type="PANTHER" id="PTHR18952">
    <property type="entry name" value="CARBONIC ANHYDRASE"/>
    <property type="match status" value="1"/>
</dbReference>
<dbReference type="GO" id="GO:0008270">
    <property type="term" value="F:zinc ion binding"/>
    <property type="evidence" value="ECO:0007669"/>
    <property type="project" value="InterPro"/>
</dbReference>